<keyword evidence="3" id="KW-1185">Reference proteome</keyword>
<sequence length="70" mass="7376">MGTVNIIEAAGMAVAGVTIPKGPGSRGRLKGKDNKESETRSRAKREGGHKFKNEGLPVSTTEKARGRLGE</sequence>
<name>A0AAV3NSM4_LITER</name>
<protein>
    <submittedName>
        <fullName evidence="2">Uncharacterized protein</fullName>
    </submittedName>
</protein>
<accession>A0AAV3NSM4</accession>
<dbReference type="EMBL" id="BAABME010000392">
    <property type="protein sequence ID" value="GAA0142389.1"/>
    <property type="molecule type" value="Genomic_DNA"/>
</dbReference>
<gene>
    <name evidence="2" type="ORF">LIER_03297</name>
</gene>
<organism evidence="2 3">
    <name type="scientific">Lithospermum erythrorhizon</name>
    <name type="common">Purple gromwell</name>
    <name type="synonym">Lithospermum officinale var. erythrorhizon</name>
    <dbReference type="NCBI Taxonomy" id="34254"/>
    <lineage>
        <taxon>Eukaryota</taxon>
        <taxon>Viridiplantae</taxon>
        <taxon>Streptophyta</taxon>
        <taxon>Embryophyta</taxon>
        <taxon>Tracheophyta</taxon>
        <taxon>Spermatophyta</taxon>
        <taxon>Magnoliopsida</taxon>
        <taxon>eudicotyledons</taxon>
        <taxon>Gunneridae</taxon>
        <taxon>Pentapetalae</taxon>
        <taxon>asterids</taxon>
        <taxon>lamiids</taxon>
        <taxon>Boraginales</taxon>
        <taxon>Boraginaceae</taxon>
        <taxon>Boraginoideae</taxon>
        <taxon>Lithospermeae</taxon>
        <taxon>Lithospermum</taxon>
    </lineage>
</organism>
<proteinExistence type="predicted"/>
<evidence type="ECO:0000256" key="1">
    <source>
        <dbReference type="SAM" id="MobiDB-lite"/>
    </source>
</evidence>
<dbReference type="Proteomes" id="UP001454036">
    <property type="component" value="Unassembled WGS sequence"/>
</dbReference>
<dbReference type="AlphaFoldDB" id="A0AAV3NSM4"/>
<evidence type="ECO:0000313" key="3">
    <source>
        <dbReference type="Proteomes" id="UP001454036"/>
    </source>
</evidence>
<feature type="compositionally biased region" description="Basic and acidic residues" evidence="1">
    <location>
        <begin position="30"/>
        <end position="53"/>
    </location>
</feature>
<feature type="region of interest" description="Disordered" evidence="1">
    <location>
        <begin position="17"/>
        <end position="70"/>
    </location>
</feature>
<evidence type="ECO:0000313" key="2">
    <source>
        <dbReference type="EMBL" id="GAA0142389.1"/>
    </source>
</evidence>
<reference evidence="2 3" key="1">
    <citation type="submission" date="2024-01" db="EMBL/GenBank/DDBJ databases">
        <title>The complete chloroplast genome sequence of Lithospermum erythrorhizon: insights into the phylogenetic relationship among Boraginaceae species and the maternal lineages of purple gromwells.</title>
        <authorList>
            <person name="Okada T."/>
            <person name="Watanabe K."/>
        </authorList>
    </citation>
    <scope>NUCLEOTIDE SEQUENCE [LARGE SCALE GENOMIC DNA]</scope>
</reference>
<comment type="caution">
    <text evidence="2">The sequence shown here is derived from an EMBL/GenBank/DDBJ whole genome shotgun (WGS) entry which is preliminary data.</text>
</comment>